<dbReference type="EMBL" id="AQGU01000025">
    <property type="protein sequence ID" value="MBE0359346.1"/>
    <property type="molecule type" value="Genomic_DNA"/>
</dbReference>
<comment type="caution">
    <text evidence="2">The sequence shown here is derived from an EMBL/GenBank/DDBJ whole genome shotgun (WGS) entry which is preliminary data.</text>
</comment>
<reference evidence="2 3" key="1">
    <citation type="submission" date="2015-06" db="EMBL/GenBank/DDBJ databases">
        <title>Genome sequence of Pseudoalteromonas aliena.</title>
        <authorList>
            <person name="Xie B.-B."/>
            <person name="Rong J.-C."/>
            <person name="Qin Q.-L."/>
            <person name="Zhang Y.-Z."/>
        </authorList>
    </citation>
    <scope>NUCLEOTIDE SEQUENCE [LARGE SCALE GENOMIC DNA]</scope>
    <source>
        <strain evidence="2 3">SW19</strain>
    </source>
</reference>
<evidence type="ECO:0000259" key="1">
    <source>
        <dbReference type="Pfam" id="PF22302"/>
    </source>
</evidence>
<keyword evidence="3" id="KW-1185">Reference proteome</keyword>
<evidence type="ECO:0000313" key="3">
    <source>
        <dbReference type="Proteomes" id="UP000648482"/>
    </source>
</evidence>
<organism evidence="2 3">
    <name type="scientific">Pseudoalteromonas aliena SW19</name>
    <dbReference type="NCBI Taxonomy" id="1314866"/>
    <lineage>
        <taxon>Bacteria</taxon>
        <taxon>Pseudomonadati</taxon>
        <taxon>Pseudomonadota</taxon>
        <taxon>Gammaproteobacteria</taxon>
        <taxon>Alteromonadales</taxon>
        <taxon>Pseudoalteromonadaceae</taxon>
        <taxon>Pseudoalteromonas</taxon>
    </lineage>
</organism>
<feature type="domain" description="DUF6968" evidence="1">
    <location>
        <begin position="3"/>
        <end position="76"/>
    </location>
</feature>
<proteinExistence type="predicted"/>
<dbReference type="InterPro" id="IPR054241">
    <property type="entry name" value="DUF6968"/>
</dbReference>
<protein>
    <recommendedName>
        <fullName evidence="1">DUF6968 domain-containing protein</fullName>
    </recommendedName>
</protein>
<dbReference type="Pfam" id="PF22302">
    <property type="entry name" value="DUF6968"/>
    <property type="match status" value="1"/>
</dbReference>
<evidence type="ECO:0000313" key="2">
    <source>
        <dbReference type="EMBL" id="MBE0359346.1"/>
    </source>
</evidence>
<name>A0ABR9DYC2_9GAMM</name>
<gene>
    <name evidence="2" type="ORF">PALI_a0591</name>
</gene>
<dbReference type="Proteomes" id="UP000648482">
    <property type="component" value="Unassembled WGS sequence"/>
</dbReference>
<accession>A0ABR9DYC2</accession>
<sequence length="80" mass="9037">MTVEIGTPVNDVETVSGYDWRCPIKIIIGSKIINDRACGVDSFQALSIAMNQLIKLRLETIAQEKEATIRLYGEEYDFEL</sequence>